<feature type="transmembrane region" description="Helical" evidence="1">
    <location>
        <begin position="35"/>
        <end position="59"/>
    </location>
</feature>
<keyword evidence="1" id="KW-1133">Transmembrane helix</keyword>
<comment type="caution">
    <text evidence="2">The sequence shown here is derived from an EMBL/GenBank/DDBJ whole genome shotgun (WGS) entry which is preliminary data.</text>
</comment>
<protein>
    <recommendedName>
        <fullName evidence="3">ATP synthase protein I</fullName>
    </recommendedName>
</protein>
<dbReference type="AlphaFoldDB" id="J9GGY4"/>
<keyword evidence="1" id="KW-0472">Membrane</keyword>
<evidence type="ECO:0000256" key="1">
    <source>
        <dbReference type="SAM" id="Phobius"/>
    </source>
</evidence>
<accession>J9GGY4</accession>
<feature type="transmembrane region" description="Helical" evidence="1">
    <location>
        <begin position="102"/>
        <end position="127"/>
    </location>
</feature>
<keyword evidence="1" id="KW-0812">Transmembrane</keyword>
<evidence type="ECO:0008006" key="3">
    <source>
        <dbReference type="Google" id="ProtNLM"/>
    </source>
</evidence>
<evidence type="ECO:0000313" key="2">
    <source>
        <dbReference type="EMBL" id="EJX06702.1"/>
    </source>
</evidence>
<reference evidence="2" key="1">
    <citation type="journal article" date="2012" name="PLoS ONE">
        <title>Gene sets for utilization of primary and secondary nutrition supplies in the distal gut of endangered iberian lynx.</title>
        <authorList>
            <person name="Alcaide M."/>
            <person name="Messina E."/>
            <person name="Richter M."/>
            <person name="Bargiela R."/>
            <person name="Peplies J."/>
            <person name="Huws S.A."/>
            <person name="Newbold C.J."/>
            <person name="Golyshin P.N."/>
            <person name="Simon M.A."/>
            <person name="Lopez G."/>
            <person name="Yakimov M.M."/>
            <person name="Ferrer M."/>
        </authorList>
    </citation>
    <scope>NUCLEOTIDE SEQUENCE</scope>
</reference>
<sequence>MNISRTKRNFIGLHTLFAIVSSVAGVIVLETALPGLYFGGYPFVPLYFYLFGVFSIYLFDICRRHAPQKMLLMYLAVKVIKMLLSMILVVAFTLAFRQDAKVFLLTFVSFYLLYLVFETWFFFTFELSRKLKKKNKKENEKIA</sequence>
<proteinExistence type="predicted"/>
<gene>
    <name evidence="2" type="ORF">EVA_05184</name>
</gene>
<organism evidence="2">
    <name type="scientific">gut metagenome</name>
    <dbReference type="NCBI Taxonomy" id="749906"/>
    <lineage>
        <taxon>unclassified sequences</taxon>
        <taxon>metagenomes</taxon>
        <taxon>organismal metagenomes</taxon>
    </lineage>
</organism>
<name>J9GGY4_9ZZZZ</name>
<feature type="transmembrane region" description="Helical" evidence="1">
    <location>
        <begin position="71"/>
        <end position="96"/>
    </location>
</feature>
<dbReference type="EMBL" id="AMCI01001084">
    <property type="protein sequence ID" value="EJX06702.1"/>
    <property type="molecule type" value="Genomic_DNA"/>
</dbReference>